<evidence type="ECO:0000313" key="1">
    <source>
        <dbReference type="EMBL" id="MEI4463848.1"/>
    </source>
</evidence>
<proteinExistence type="predicted"/>
<name>A0ABU8ELR5_9BACL</name>
<reference evidence="1 2" key="1">
    <citation type="submission" date="2023-12" db="EMBL/GenBank/DDBJ databases">
        <authorList>
            <person name="Easwaran N."/>
            <person name="Lazarus H.P.S."/>
        </authorList>
    </citation>
    <scope>NUCLEOTIDE SEQUENCE [LARGE SCALE GENOMIC DNA]</scope>
    <source>
        <strain evidence="1 2">VIT-2023</strain>
    </source>
</reference>
<dbReference type="EMBL" id="JBAWKY010000006">
    <property type="protein sequence ID" value="MEI4463848.1"/>
    <property type="molecule type" value="Genomic_DNA"/>
</dbReference>
<keyword evidence="2" id="KW-1185">Reference proteome</keyword>
<evidence type="ECO:0000313" key="2">
    <source>
        <dbReference type="Proteomes" id="UP001387110"/>
    </source>
</evidence>
<dbReference type="RefSeq" id="WP_336449691.1">
    <property type="nucleotide sequence ID" value="NZ_JBAWKY010000006.1"/>
</dbReference>
<sequence>MKKLMTTSIFFLIIVVTVFSLSTMKSSIEKKTPRYVFLDSDFQKIKSTVSFFDEDKRLIHKNTYPVSGLEKLTYGNEKISSLSSYQSKVIEIDMNKKYASSNKTSRFPYPLFHWSNSENSISIYNYDEKQDMNYFTYEFSHHDSRNKPSILRRIGIPFASYVINDTLLSYTRDMDKPRNKQFNFSIIPTDLKNKIVSIPINKPLATRIDPSYYKENYYIMTEDVKSKRNTLITVNSNSHKLSFSKLSAKDCDSFDVNEKGVSGLHFSINSITFNQFDLKGHRLKEKRFNGISLVKSKFMKGQPYMIYRKKDKTFFGKVNKNLKLVTIMEVHEDTNDFLVL</sequence>
<dbReference type="Proteomes" id="UP001387110">
    <property type="component" value="Unassembled WGS sequence"/>
</dbReference>
<organism evidence="1 2">
    <name type="scientific">Exiguobacterium indicum</name>
    <dbReference type="NCBI Taxonomy" id="296995"/>
    <lineage>
        <taxon>Bacteria</taxon>
        <taxon>Bacillati</taxon>
        <taxon>Bacillota</taxon>
        <taxon>Bacilli</taxon>
        <taxon>Bacillales</taxon>
        <taxon>Bacillales Family XII. Incertae Sedis</taxon>
        <taxon>Exiguobacterium</taxon>
    </lineage>
</organism>
<gene>
    <name evidence="1" type="ORF">SZL87_15590</name>
</gene>
<protein>
    <submittedName>
        <fullName evidence="1">Uncharacterized protein</fullName>
    </submittedName>
</protein>
<comment type="caution">
    <text evidence="1">The sequence shown here is derived from an EMBL/GenBank/DDBJ whole genome shotgun (WGS) entry which is preliminary data.</text>
</comment>
<accession>A0ABU8ELR5</accession>